<reference evidence="2" key="1">
    <citation type="journal article" date="2023" name="Mol. Phylogenet. Evol.">
        <title>Genome-scale phylogeny and comparative genomics of the fungal order Sordariales.</title>
        <authorList>
            <person name="Hensen N."/>
            <person name="Bonometti L."/>
            <person name="Westerberg I."/>
            <person name="Brannstrom I.O."/>
            <person name="Guillou S."/>
            <person name="Cros-Aarteil S."/>
            <person name="Calhoun S."/>
            <person name="Haridas S."/>
            <person name="Kuo A."/>
            <person name="Mondo S."/>
            <person name="Pangilinan J."/>
            <person name="Riley R."/>
            <person name="LaButti K."/>
            <person name="Andreopoulos B."/>
            <person name="Lipzen A."/>
            <person name="Chen C."/>
            <person name="Yan M."/>
            <person name="Daum C."/>
            <person name="Ng V."/>
            <person name="Clum A."/>
            <person name="Steindorff A."/>
            <person name="Ohm R.A."/>
            <person name="Martin F."/>
            <person name="Silar P."/>
            <person name="Natvig D.O."/>
            <person name="Lalanne C."/>
            <person name="Gautier V."/>
            <person name="Ament-Velasquez S.L."/>
            <person name="Kruys A."/>
            <person name="Hutchinson M.I."/>
            <person name="Powell A.J."/>
            <person name="Barry K."/>
            <person name="Miller A.N."/>
            <person name="Grigoriev I.V."/>
            <person name="Debuchy R."/>
            <person name="Gladieux P."/>
            <person name="Hiltunen Thoren M."/>
            <person name="Johannesson H."/>
        </authorList>
    </citation>
    <scope>NUCLEOTIDE SEQUENCE</scope>
    <source>
        <strain evidence="2">CBS 118394</strain>
    </source>
</reference>
<name>A0AAE0MCC9_9PEZI</name>
<dbReference type="AlphaFoldDB" id="A0AAE0MCC9"/>
<feature type="region of interest" description="Disordered" evidence="1">
    <location>
        <begin position="122"/>
        <end position="153"/>
    </location>
</feature>
<dbReference type="EMBL" id="JAUEDM010000002">
    <property type="protein sequence ID" value="KAK3326523.1"/>
    <property type="molecule type" value="Genomic_DNA"/>
</dbReference>
<protein>
    <submittedName>
        <fullName evidence="2">Uncharacterized protein</fullName>
    </submittedName>
</protein>
<accession>A0AAE0MCC9</accession>
<sequence>MPSLTGHRHQEARLVAAAEVVGVGPQSHCQSSGGSCRLFSPSTEELVLVGYANVSDWLGGVGTRDLTDLTASNHAESRSFWHSLAPSIGEPIQLYLELATCLPQLGRASRAAKCQDQTAAERAEQTDFTIQRQNSRHLDPRSSSRQVAENSRDCSPLSLFGEARAPTEIAVHSASIDQPCKNPRGRLGSESVGLVLRAGRALVLIPVPCRSTTPEERLDSEESAIMSAKRLPAHATLPGCDNQTTSPLGTGPFALAPQSRKIY</sequence>
<reference evidence="2" key="2">
    <citation type="submission" date="2023-06" db="EMBL/GenBank/DDBJ databases">
        <authorList>
            <consortium name="Lawrence Berkeley National Laboratory"/>
            <person name="Haridas S."/>
            <person name="Hensen N."/>
            <person name="Bonometti L."/>
            <person name="Westerberg I."/>
            <person name="Brannstrom I.O."/>
            <person name="Guillou S."/>
            <person name="Cros-Aarteil S."/>
            <person name="Calhoun S."/>
            <person name="Kuo A."/>
            <person name="Mondo S."/>
            <person name="Pangilinan J."/>
            <person name="Riley R."/>
            <person name="Labutti K."/>
            <person name="Andreopoulos B."/>
            <person name="Lipzen A."/>
            <person name="Chen C."/>
            <person name="Yanf M."/>
            <person name="Daum C."/>
            <person name="Ng V."/>
            <person name="Clum A."/>
            <person name="Steindorff A."/>
            <person name="Ohm R."/>
            <person name="Martin F."/>
            <person name="Silar P."/>
            <person name="Natvig D."/>
            <person name="Lalanne C."/>
            <person name="Gautier V."/>
            <person name="Ament-Velasquez S.L."/>
            <person name="Kruys A."/>
            <person name="Hutchinson M.I."/>
            <person name="Powell A.J."/>
            <person name="Barry K."/>
            <person name="Miller A.N."/>
            <person name="Grigoriev I.V."/>
            <person name="Debuchy R."/>
            <person name="Gladieux P."/>
            <person name="Thoren M.H."/>
            <person name="Johannesson H."/>
        </authorList>
    </citation>
    <scope>NUCLEOTIDE SEQUENCE</scope>
    <source>
        <strain evidence="2">CBS 118394</strain>
    </source>
</reference>
<keyword evidence="3" id="KW-1185">Reference proteome</keyword>
<dbReference type="Proteomes" id="UP001283341">
    <property type="component" value="Unassembled WGS sequence"/>
</dbReference>
<proteinExistence type="predicted"/>
<evidence type="ECO:0000313" key="3">
    <source>
        <dbReference type="Proteomes" id="UP001283341"/>
    </source>
</evidence>
<organism evidence="2 3">
    <name type="scientific">Apodospora peruviana</name>
    <dbReference type="NCBI Taxonomy" id="516989"/>
    <lineage>
        <taxon>Eukaryota</taxon>
        <taxon>Fungi</taxon>
        <taxon>Dikarya</taxon>
        <taxon>Ascomycota</taxon>
        <taxon>Pezizomycotina</taxon>
        <taxon>Sordariomycetes</taxon>
        <taxon>Sordariomycetidae</taxon>
        <taxon>Sordariales</taxon>
        <taxon>Lasiosphaeriaceae</taxon>
        <taxon>Apodospora</taxon>
    </lineage>
</organism>
<evidence type="ECO:0000256" key="1">
    <source>
        <dbReference type="SAM" id="MobiDB-lite"/>
    </source>
</evidence>
<gene>
    <name evidence="2" type="ORF">B0H66DRAFT_530525</name>
</gene>
<comment type="caution">
    <text evidence="2">The sequence shown here is derived from an EMBL/GenBank/DDBJ whole genome shotgun (WGS) entry which is preliminary data.</text>
</comment>
<evidence type="ECO:0000313" key="2">
    <source>
        <dbReference type="EMBL" id="KAK3326523.1"/>
    </source>
</evidence>